<organism evidence="8 9">
    <name type="scientific">Actinia tenebrosa</name>
    <name type="common">Australian red waratah sea anemone</name>
    <dbReference type="NCBI Taxonomy" id="6105"/>
    <lineage>
        <taxon>Eukaryota</taxon>
        <taxon>Metazoa</taxon>
        <taxon>Cnidaria</taxon>
        <taxon>Anthozoa</taxon>
        <taxon>Hexacorallia</taxon>
        <taxon>Actiniaria</taxon>
        <taxon>Actiniidae</taxon>
        <taxon>Actinia</taxon>
    </lineage>
</organism>
<dbReference type="KEGG" id="aten:116303499"/>
<dbReference type="PANTHER" id="PTHR12644">
    <property type="entry name" value="ARP2/3 COMPLEX 16 KD SUBUNIT P16-ARC"/>
    <property type="match status" value="1"/>
</dbReference>
<dbReference type="InParanoid" id="A0A6P8IPW5"/>
<gene>
    <name evidence="9" type="primary">LOC116303499</name>
</gene>
<dbReference type="InterPro" id="IPR006789">
    <property type="entry name" value="ARPC5"/>
</dbReference>
<feature type="compositionally biased region" description="Basic and acidic residues" evidence="7">
    <location>
        <begin position="1"/>
        <end position="15"/>
    </location>
</feature>
<dbReference type="PIRSF" id="PIRSF039096">
    <property type="entry name" value="p16-ARC"/>
    <property type="match status" value="1"/>
</dbReference>
<dbReference type="AlphaFoldDB" id="A0A6P8IPW5"/>
<dbReference type="RefSeq" id="XP_031568917.1">
    <property type="nucleotide sequence ID" value="XM_031713057.1"/>
</dbReference>
<name>A0A6P8IPW5_ACTTE</name>
<evidence type="ECO:0000256" key="3">
    <source>
        <dbReference type="ARBA" id="ARBA00022490"/>
    </source>
</evidence>
<comment type="function">
    <text evidence="6">Functions as component of the Arp2/3 complex which is involved in regulation of actin polymerization and together with an activating nucleation-promoting factor (NPF) mediates the formation of branched actin networks. Arp2/3 complex plays a critical role in the control of cell morphogenesis via the modulation of cell polarity development.</text>
</comment>
<keyword evidence="8" id="KW-1185">Reference proteome</keyword>
<evidence type="ECO:0000313" key="9">
    <source>
        <dbReference type="RefSeq" id="XP_031568917.1"/>
    </source>
</evidence>
<comment type="function">
    <text evidence="5">Functions as a component of the Arp2/3 complex which is involved in regulation of actin polymerization and together with an activating nucleation-promoting factor (NPF) mediates the formation of branched actin networks.</text>
</comment>
<dbReference type="FunFam" id="1.25.40.190:FF:000003">
    <property type="entry name" value="Actin-related protein 2/3 complex subunit 5"/>
    <property type="match status" value="1"/>
</dbReference>
<evidence type="ECO:0000256" key="5">
    <source>
        <dbReference type="ARBA" id="ARBA00060329"/>
    </source>
</evidence>
<proteinExistence type="inferred from homology"/>
<dbReference type="Proteomes" id="UP000515163">
    <property type="component" value="Unplaced"/>
</dbReference>
<dbReference type="GO" id="GO:0034314">
    <property type="term" value="P:Arp2/3 complex-mediated actin nucleation"/>
    <property type="evidence" value="ECO:0007669"/>
    <property type="project" value="InterPro"/>
</dbReference>
<comment type="subcellular location">
    <subcellularLocation>
        <location evidence="1">Cytoplasm</location>
        <location evidence="1">Cytoskeleton</location>
    </subcellularLocation>
</comment>
<feature type="region of interest" description="Disordered" evidence="7">
    <location>
        <begin position="1"/>
        <end position="41"/>
    </location>
</feature>
<dbReference type="OrthoDB" id="429520at2759"/>
<evidence type="ECO:0000313" key="8">
    <source>
        <dbReference type="Proteomes" id="UP000515163"/>
    </source>
</evidence>
<evidence type="ECO:0000256" key="7">
    <source>
        <dbReference type="SAM" id="MobiDB-lite"/>
    </source>
</evidence>
<keyword evidence="3" id="KW-0963">Cytoplasm</keyword>
<keyword evidence="4 6" id="KW-0206">Cytoskeleton</keyword>
<reference evidence="9" key="1">
    <citation type="submission" date="2025-08" db="UniProtKB">
        <authorList>
            <consortium name="RefSeq"/>
        </authorList>
    </citation>
    <scope>IDENTIFICATION</scope>
    <source>
        <tissue evidence="9">Tentacle</tissue>
    </source>
</reference>
<sequence length="171" mass="18781">MSKAKESTKFRKVDVDALENQFDDEQGEDVSSGGPDEGEVNSLLASKKNCDALKLVLANPPLQTKNQAAKDKAFQLVMRVLSATKANEIDQAIKGLDTKGIDILMKYLYRGFSEPSDNNCGILLTWHEKALAAGGLGSIVRVLADRKTVIFCGKPTFKLIYVKHVSFVRSF</sequence>
<evidence type="ECO:0000256" key="2">
    <source>
        <dbReference type="ARBA" id="ARBA00006084"/>
    </source>
</evidence>
<dbReference type="FunCoup" id="A0A6P8IPW5">
    <property type="interactions" value="1850"/>
</dbReference>
<dbReference type="GO" id="GO:0030833">
    <property type="term" value="P:regulation of actin filament polymerization"/>
    <property type="evidence" value="ECO:0007669"/>
    <property type="project" value="InterPro"/>
</dbReference>
<accession>A0A6P8IPW5</accession>
<dbReference type="InterPro" id="IPR036743">
    <property type="entry name" value="ARPC5_sf"/>
</dbReference>
<dbReference type="SUPFAM" id="SSF69103">
    <property type="entry name" value="Arp2/3 complex 16 kDa subunit ARPC5"/>
    <property type="match status" value="1"/>
</dbReference>
<dbReference type="Gene3D" id="1.25.40.190">
    <property type="entry name" value="Actin-related protein 2/3 complex subunit 5"/>
    <property type="match status" value="1"/>
</dbReference>
<dbReference type="GeneID" id="116303499"/>
<protein>
    <recommendedName>
        <fullName evidence="6">Actin-related protein 2/3 complex subunit 5</fullName>
    </recommendedName>
</protein>
<comment type="similarity">
    <text evidence="2 6">Belongs to the ARPC5 family.</text>
</comment>
<dbReference type="Pfam" id="PF04699">
    <property type="entry name" value="P16-Arc"/>
    <property type="match status" value="1"/>
</dbReference>
<evidence type="ECO:0000256" key="1">
    <source>
        <dbReference type="ARBA" id="ARBA00004245"/>
    </source>
</evidence>
<evidence type="ECO:0000256" key="6">
    <source>
        <dbReference type="RuleBase" id="RU004301"/>
    </source>
</evidence>
<dbReference type="GO" id="GO:0005885">
    <property type="term" value="C:Arp2/3 protein complex"/>
    <property type="evidence" value="ECO:0007669"/>
    <property type="project" value="InterPro"/>
</dbReference>
<evidence type="ECO:0000256" key="4">
    <source>
        <dbReference type="ARBA" id="ARBA00023212"/>
    </source>
</evidence>